<keyword evidence="1" id="KW-0378">Hydrolase</keyword>
<dbReference type="RefSeq" id="WP_263335974.1">
    <property type="nucleotide sequence ID" value="NZ_JAGSYH010000003.1"/>
</dbReference>
<dbReference type="InterPro" id="IPR024078">
    <property type="entry name" value="LmbE-like_dom_sf"/>
</dbReference>
<dbReference type="EMBL" id="JBHSPH010000002">
    <property type="protein sequence ID" value="MFC5862534.1"/>
    <property type="molecule type" value="Genomic_DNA"/>
</dbReference>
<accession>A0ABW1EDX8</accession>
<protein>
    <submittedName>
        <fullName evidence="1">PIG-L deacetylase family protein</fullName>
        <ecNumber evidence="1">3.5.1.-</ecNumber>
    </submittedName>
</protein>
<reference evidence="2" key="1">
    <citation type="journal article" date="2019" name="Int. J. Syst. Evol. Microbiol.">
        <title>The Global Catalogue of Microorganisms (GCM) 10K type strain sequencing project: providing services to taxonomists for standard genome sequencing and annotation.</title>
        <authorList>
            <consortium name="The Broad Institute Genomics Platform"/>
            <consortium name="The Broad Institute Genome Sequencing Center for Infectious Disease"/>
            <person name="Wu L."/>
            <person name="Ma J."/>
        </authorList>
    </citation>
    <scope>NUCLEOTIDE SEQUENCE [LARGE SCALE GENOMIC DNA]</scope>
    <source>
        <strain evidence="2">JCM 4087</strain>
    </source>
</reference>
<comment type="caution">
    <text evidence="1">The sequence shown here is derived from an EMBL/GenBank/DDBJ whole genome shotgun (WGS) entry which is preliminary data.</text>
</comment>
<gene>
    <name evidence="1" type="ORF">ACFPT7_09555</name>
</gene>
<dbReference type="PROSITE" id="PS51318">
    <property type="entry name" value="TAT"/>
    <property type="match status" value="1"/>
</dbReference>
<evidence type="ECO:0000313" key="1">
    <source>
        <dbReference type="EMBL" id="MFC5862534.1"/>
    </source>
</evidence>
<dbReference type="Gene3D" id="3.40.50.10320">
    <property type="entry name" value="LmbE-like"/>
    <property type="match status" value="1"/>
</dbReference>
<proteinExistence type="predicted"/>
<sequence length="245" mass="27058">MPSMTRRQLLQSAAASALAQPLLMQSQPETSRRLKAVVCGGHPGDPEYGCGGFISLWTAAGNDAVMLYLNDGAWPPTPAATRLAEAAKACEILKARPLYARQVNGHAVVDNAHYEAFAQLIAEGKPDLLLTQWPIDNHRDHRAMAMLAFDAWQASKHAFALYYYEVSNGEDTLQFSPTHYVDITVQEPAKRAACYAHASQTPDRYYKLQDDVAAFRGLESGYSRAEAFLLQQRSPSDPLRAFVSR</sequence>
<dbReference type="InterPro" id="IPR003737">
    <property type="entry name" value="GlcNAc_PI_deacetylase-related"/>
</dbReference>
<dbReference type="InterPro" id="IPR006311">
    <property type="entry name" value="TAT_signal"/>
</dbReference>
<organism evidence="1 2">
    <name type="scientific">Acidicapsa dinghuensis</name>
    <dbReference type="NCBI Taxonomy" id="2218256"/>
    <lineage>
        <taxon>Bacteria</taxon>
        <taxon>Pseudomonadati</taxon>
        <taxon>Acidobacteriota</taxon>
        <taxon>Terriglobia</taxon>
        <taxon>Terriglobales</taxon>
        <taxon>Acidobacteriaceae</taxon>
        <taxon>Acidicapsa</taxon>
    </lineage>
</organism>
<evidence type="ECO:0000313" key="2">
    <source>
        <dbReference type="Proteomes" id="UP001596091"/>
    </source>
</evidence>
<keyword evidence="2" id="KW-1185">Reference proteome</keyword>
<dbReference type="Proteomes" id="UP001596091">
    <property type="component" value="Unassembled WGS sequence"/>
</dbReference>
<name>A0ABW1EDX8_9BACT</name>
<dbReference type="Pfam" id="PF02585">
    <property type="entry name" value="PIG-L"/>
    <property type="match status" value="1"/>
</dbReference>
<dbReference type="GO" id="GO:0016787">
    <property type="term" value="F:hydrolase activity"/>
    <property type="evidence" value="ECO:0007669"/>
    <property type="project" value="UniProtKB-KW"/>
</dbReference>
<dbReference type="EC" id="3.5.1.-" evidence="1"/>
<dbReference type="SUPFAM" id="SSF102588">
    <property type="entry name" value="LmbE-like"/>
    <property type="match status" value="1"/>
</dbReference>